<keyword evidence="1 4" id="KW-0378">Hydrolase</keyword>
<dbReference type="EMBL" id="CP116942">
    <property type="protein sequence ID" value="WCO66928.1"/>
    <property type="molecule type" value="Genomic_DNA"/>
</dbReference>
<name>A0AAE9Y9A6_9ACTN</name>
<dbReference type="InterPro" id="IPR050345">
    <property type="entry name" value="Aliph_Amidase/BUP"/>
</dbReference>
<keyword evidence="5" id="KW-1185">Reference proteome</keyword>
<dbReference type="Proteomes" id="UP001216390">
    <property type="component" value="Chromosome"/>
</dbReference>
<dbReference type="PANTHER" id="PTHR43674">
    <property type="entry name" value="NITRILASE C965.09-RELATED"/>
    <property type="match status" value="1"/>
</dbReference>
<reference evidence="4" key="1">
    <citation type="submission" date="2023-01" db="EMBL/GenBank/DDBJ databases">
        <title>The diversity of Class Acidimicrobiia in South China Sea sediment environments and the proposal of Iamia marina sp. nov., a novel species of the genus Iamia.</title>
        <authorList>
            <person name="He Y."/>
            <person name="Tian X."/>
        </authorList>
    </citation>
    <scope>NUCLEOTIDE SEQUENCE</scope>
    <source>
        <strain evidence="4">DSM 19957</strain>
    </source>
</reference>
<dbReference type="SUPFAM" id="SSF56317">
    <property type="entry name" value="Carbon-nitrogen hydrolase"/>
    <property type="match status" value="1"/>
</dbReference>
<proteinExistence type="predicted"/>
<feature type="compositionally biased region" description="Basic and acidic residues" evidence="2">
    <location>
        <begin position="260"/>
        <end position="271"/>
    </location>
</feature>
<feature type="domain" description="CN hydrolase" evidence="3">
    <location>
        <begin position="2"/>
        <end position="250"/>
    </location>
</feature>
<dbReference type="PANTHER" id="PTHR43674:SF16">
    <property type="entry name" value="CARBON-NITROGEN FAMILY, PUTATIVE (AFU_ORTHOLOGUE AFUA_5G02350)-RELATED"/>
    <property type="match status" value="1"/>
</dbReference>
<dbReference type="Gene3D" id="3.60.110.10">
    <property type="entry name" value="Carbon-nitrogen hydrolase"/>
    <property type="match status" value="1"/>
</dbReference>
<feature type="region of interest" description="Disordered" evidence="2">
    <location>
        <begin position="260"/>
        <end position="280"/>
    </location>
</feature>
<dbReference type="GO" id="GO:0016811">
    <property type="term" value="F:hydrolase activity, acting on carbon-nitrogen (but not peptide) bonds, in linear amides"/>
    <property type="evidence" value="ECO:0007669"/>
    <property type="project" value="TreeGrafter"/>
</dbReference>
<evidence type="ECO:0000256" key="2">
    <source>
        <dbReference type="SAM" id="MobiDB-lite"/>
    </source>
</evidence>
<dbReference type="InterPro" id="IPR003010">
    <property type="entry name" value="C-N_Hydrolase"/>
</dbReference>
<sequence>MLTVAAVAAAFTRDVDAGLARVEAIVADARRRGADLVVLPDASLGGYLASFAVGEGTVDPPPALDVDGPELARVAAAARDLVVCLGVCEADGGHRYNSAVCLDGSGVLGVHRKVHLPPADREVYAPGDAFSPCDTPVGRLGLLVDHDKTFPEAARTLAGRGALLVACLCAWPASTSVRATRVDLDPQARLFDLYDRARAAENQVVWVAANQCGQHGQLRFLGRSKVVGPGGQTLARTGAKAGMAVATLDVAEEVERARRTLHHLDERRPETYLDAEGTGP</sequence>
<gene>
    <name evidence="4" type="ORF">PO878_20760</name>
</gene>
<dbReference type="KEGG" id="ima:PO878_20760"/>
<dbReference type="AlphaFoldDB" id="A0AAE9Y9A6"/>
<dbReference type="CDD" id="cd07197">
    <property type="entry name" value="nitrilase"/>
    <property type="match status" value="1"/>
</dbReference>
<accession>A0AAE9Y9A6</accession>
<evidence type="ECO:0000259" key="3">
    <source>
        <dbReference type="PROSITE" id="PS50263"/>
    </source>
</evidence>
<evidence type="ECO:0000256" key="1">
    <source>
        <dbReference type="ARBA" id="ARBA00022801"/>
    </source>
</evidence>
<evidence type="ECO:0000313" key="4">
    <source>
        <dbReference type="EMBL" id="WCO66928.1"/>
    </source>
</evidence>
<evidence type="ECO:0000313" key="5">
    <source>
        <dbReference type="Proteomes" id="UP001216390"/>
    </source>
</evidence>
<dbReference type="InterPro" id="IPR036526">
    <property type="entry name" value="C-N_Hydrolase_sf"/>
</dbReference>
<organism evidence="4 5">
    <name type="scientific">Iamia majanohamensis</name>
    <dbReference type="NCBI Taxonomy" id="467976"/>
    <lineage>
        <taxon>Bacteria</taxon>
        <taxon>Bacillati</taxon>
        <taxon>Actinomycetota</taxon>
        <taxon>Acidimicrobiia</taxon>
        <taxon>Acidimicrobiales</taxon>
        <taxon>Iamiaceae</taxon>
        <taxon>Iamia</taxon>
    </lineage>
</organism>
<dbReference type="PROSITE" id="PS50263">
    <property type="entry name" value="CN_HYDROLASE"/>
    <property type="match status" value="1"/>
</dbReference>
<protein>
    <submittedName>
        <fullName evidence="4">Carbon-nitrogen hydrolase family protein</fullName>
    </submittedName>
</protein>
<dbReference type="Pfam" id="PF00795">
    <property type="entry name" value="CN_hydrolase"/>
    <property type="match status" value="1"/>
</dbReference>